<dbReference type="EMBL" id="RQZC01000018">
    <property type="protein sequence ID" value="RRD27285.1"/>
    <property type="molecule type" value="Genomic_DNA"/>
</dbReference>
<comment type="caution">
    <text evidence="3">The sequence shown here is derived from an EMBL/GenBank/DDBJ whole genome shotgun (WGS) entry which is preliminary data.</text>
</comment>
<keyword evidence="2" id="KW-0812">Transmembrane</keyword>
<reference evidence="3 4" key="1">
    <citation type="submission" date="2018-11" db="EMBL/GenBank/DDBJ databases">
        <title>Genomes From Bacteria Associated with the Canine Oral Cavity: a Test Case for Automated Genome-Based Taxonomic Assignment.</title>
        <authorList>
            <person name="Coil D.A."/>
            <person name="Jospin G."/>
            <person name="Darling A.E."/>
            <person name="Wallis C."/>
            <person name="Davis I.J."/>
            <person name="Harris S."/>
            <person name="Eisen J.A."/>
            <person name="Holcombe L.J."/>
            <person name="O'Flynn C."/>
        </authorList>
    </citation>
    <scope>NUCLEOTIDE SEQUENCE [LARGE SCALE GENOMIC DNA]</scope>
    <source>
        <strain evidence="3 4">OH5050</strain>
    </source>
</reference>
<keyword evidence="2" id="KW-1133">Transmembrane helix</keyword>
<name>A0A3P1V1W7_9ACTO</name>
<dbReference type="AlphaFoldDB" id="A0A3P1V1W7"/>
<evidence type="ECO:0000313" key="3">
    <source>
        <dbReference type="EMBL" id="RRD27285.1"/>
    </source>
</evidence>
<accession>A0A3P1V1W7</accession>
<organism evidence="3 4">
    <name type="scientific">Actinomyces bowdenii</name>
    <dbReference type="NCBI Taxonomy" id="131109"/>
    <lineage>
        <taxon>Bacteria</taxon>
        <taxon>Bacillati</taxon>
        <taxon>Actinomycetota</taxon>
        <taxon>Actinomycetes</taxon>
        <taxon>Actinomycetales</taxon>
        <taxon>Actinomycetaceae</taxon>
        <taxon>Actinomyces</taxon>
    </lineage>
</organism>
<feature type="compositionally biased region" description="Low complexity" evidence="1">
    <location>
        <begin position="45"/>
        <end position="62"/>
    </location>
</feature>
<dbReference type="OrthoDB" id="3258072at2"/>
<proteinExistence type="predicted"/>
<keyword evidence="2" id="KW-0472">Membrane</keyword>
<evidence type="ECO:0000313" key="4">
    <source>
        <dbReference type="Proteomes" id="UP000271272"/>
    </source>
</evidence>
<gene>
    <name evidence="3" type="ORF">EII10_09595</name>
</gene>
<dbReference type="Proteomes" id="UP000271272">
    <property type="component" value="Unassembled WGS sequence"/>
</dbReference>
<evidence type="ECO:0000256" key="1">
    <source>
        <dbReference type="SAM" id="MobiDB-lite"/>
    </source>
</evidence>
<sequence>MANKTLHWTRLGAIAGFIAIIITVTIAVIDQFHLNTIEPVNHISETTTIATPTTPAPSETPTIDPEDPSPTPYTGCLQDDSSVPCSSDHDKEVFQPAAGLSCDTGGLITYLGGQPGVDLLNADLEISAANSDSTLCAVTSRSGLPKASIEGLWNPGSGSEYSAGGQFRKCLDNRGNSTSCDEEHSSEIIYEGPDDVDCEAKYSEFTGRSLKDDYSTIKVLSSSSGEQRTCTATLRSNSDALTASLRWLHNKALPVSR</sequence>
<dbReference type="RefSeq" id="WP_124934284.1">
    <property type="nucleotide sequence ID" value="NZ_RQZC01000018.1"/>
</dbReference>
<feature type="transmembrane region" description="Helical" evidence="2">
    <location>
        <begin position="12"/>
        <end position="29"/>
    </location>
</feature>
<evidence type="ECO:0000256" key="2">
    <source>
        <dbReference type="SAM" id="Phobius"/>
    </source>
</evidence>
<feature type="region of interest" description="Disordered" evidence="1">
    <location>
        <begin position="45"/>
        <end position="75"/>
    </location>
</feature>
<keyword evidence="4" id="KW-1185">Reference proteome</keyword>
<protein>
    <submittedName>
        <fullName evidence="3">Uncharacterized protein</fullName>
    </submittedName>
</protein>